<organism evidence="2 3">
    <name type="scientific">Halorhabdus utahensis (strain DSM 12940 / JCM 11049 / AX-2)</name>
    <dbReference type="NCBI Taxonomy" id="519442"/>
    <lineage>
        <taxon>Archaea</taxon>
        <taxon>Methanobacteriati</taxon>
        <taxon>Methanobacteriota</taxon>
        <taxon>Stenosarchaea group</taxon>
        <taxon>Halobacteria</taxon>
        <taxon>Halobacteriales</taxon>
        <taxon>Haloarculaceae</taxon>
        <taxon>Halorhabdus</taxon>
    </lineage>
</organism>
<dbReference type="HOGENOM" id="CLU_2270982_0_0_2"/>
<evidence type="ECO:0000313" key="2">
    <source>
        <dbReference type="EMBL" id="ACV11668.1"/>
    </source>
</evidence>
<keyword evidence="3" id="KW-1185">Reference proteome</keyword>
<protein>
    <submittedName>
        <fullName evidence="2">Uncharacterized protein</fullName>
    </submittedName>
</protein>
<accession>C7NP81</accession>
<dbReference type="AlphaFoldDB" id="C7NP81"/>
<sequence length="102" mass="10930">MSADHDSSSTERNRLQPPEPRLDGKLRLACGVSRGDSVTHRSASESVRIATTDRGGPPIENPSPVHRAVAARDRLWGTYGGEATDGCFVWTAPTGDPECGRD</sequence>
<dbReference type="EMBL" id="CP001687">
    <property type="protein sequence ID" value="ACV11668.1"/>
    <property type="molecule type" value="Genomic_DNA"/>
</dbReference>
<feature type="region of interest" description="Disordered" evidence="1">
    <location>
        <begin position="1"/>
        <end position="64"/>
    </location>
</feature>
<dbReference type="RefSeq" id="WP_015789242.1">
    <property type="nucleotide sequence ID" value="NC_013158.1"/>
</dbReference>
<dbReference type="OrthoDB" id="382322at2157"/>
<feature type="compositionally biased region" description="Basic and acidic residues" evidence="1">
    <location>
        <begin position="1"/>
        <end position="26"/>
    </location>
</feature>
<reference evidence="2 3" key="1">
    <citation type="journal article" date="2009" name="Stand. Genomic Sci.">
        <title>Complete genome sequence of Halorhabdus utahensis type strain (AX-2).</title>
        <authorList>
            <person name="Anderson I."/>
            <person name="Tindall B.J."/>
            <person name="Pomrenke H."/>
            <person name="Goker M."/>
            <person name="Lapidus A."/>
            <person name="Nolan M."/>
            <person name="Copeland A."/>
            <person name="Glavina Del Rio T."/>
            <person name="Chen F."/>
            <person name="Tice H."/>
            <person name="Cheng J.F."/>
            <person name="Lucas S."/>
            <person name="Chertkov O."/>
            <person name="Bruce D."/>
            <person name="Brettin T."/>
            <person name="Detter J.C."/>
            <person name="Han C."/>
            <person name="Goodwin L."/>
            <person name="Land M."/>
            <person name="Hauser L."/>
            <person name="Chang Y.J."/>
            <person name="Jeffries C.D."/>
            <person name="Pitluck S."/>
            <person name="Pati A."/>
            <person name="Mavromatis K."/>
            <person name="Ivanova N."/>
            <person name="Ovchinnikova G."/>
            <person name="Chen A."/>
            <person name="Palaniappan K."/>
            <person name="Chain P."/>
            <person name="Rohde M."/>
            <person name="Bristow J."/>
            <person name="Eisen J.A."/>
            <person name="Markowitz V."/>
            <person name="Hugenholtz P."/>
            <person name="Kyrpides N.C."/>
            <person name="Klenk H.P."/>
        </authorList>
    </citation>
    <scope>NUCLEOTIDE SEQUENCE [LARGE SCALE GENOMIC DNA]</scope>
    <source>
        <strain evidence="3">DSM 12940 / JCM 11049 / AX-2</strain>
    </source>
</reference>
<evidence type="ECO:0000313" key="3">
    <source>
        <dbReference type="Proteomes" id="UP000002071"/>
    </source>
</evidence>
<dbReference type="GeneID" id="8383771"/>
<dbReference type="Proteomes" id="UP000002071">
    <property type="component" value="Chromosome"/>
</dbReference>
<gene>
    <name evidence="2" type="ordered locus">Huta_1492</name>
</gene>
<proteinExistence type="predicted"/>
<dbReference type="KEGG" id="hut:Huta_1492"/>
<name>C7NP81_HALUD</name>
<evidence type="ECO:0000256" key="1">
    <source>
        <dbReference type="SAM" id="MobiDB-lite"/>
    </source>
</evidence>